<dbReference type="EMBL" id="WTFF01000009">
    <property type="protein sequence ID" value="MBW5480872.1"/>
    <property type="molecule type" value="Genomic_DNA"/>
</dbReference>
<dbReference type="InterPro" id="IPR045351">
    <property type="entry name" value="DUF6531"/>
</dbReference>
<sequence>MTHPTEHAMGLNSMGANFLTAANDPAATAKAMADSALQDPSEFGGKLLPEAVGSKGLGAAAGGARGAAGAARLLDDLPRKTPRDQADADPHGTSRSGTDLICEGDPVDVATGRMVLPQTDLVLSGSLPLIFGRTFESARRSGRWFGPTWASTVDQRLEIDAEGLVLVGEDGSLLTYPHPAAPGRPVLPSLGRRWPLVQEPDGTYTVTDPATGHIRHFSATGLLVQLSDRNGAWISYAYDEQGTPLSITHSGGYDLALTVSDGRITGLSLADGTPVLRYGYTEGHLTEVTNSSGIPLRFTYDPEGRITSWTDTNDRSFHYVYDDRHRCVAQSGGNGHLDIRFAYGDGQTTVTDSLGARTLYTINDRAQVVAETDPAGAVTTSTYDLYNRLLSRTDPLGHTTGLTYDDQGLLRSVSRPDGREARAEYNALGLPVKAVDPDGTVVRQTYDERGNRTSITDPAGATTRFSYDERGHLASVTDALGHVTTVECDAAGRVTATTDPLGARTAYTHDAFGRPTVITNPLGRPTRLTWSAEGHLLHRTHADGTSESWTYDGEGNCLSHTDAAGGVTSSEYGDFDLLTSRTTPDGARYTFTHDTELRLTSVTDPLGLTWSYAYDPTGRLASETDYDGRTTTYTYDVAGRLTARTNAVGATTRYEHNALGQVTRKTTPDGSTTYTYDASDALAAATSATTTVTWLRDGAGRLRSETVNGRTVTYDHDLVGRRTARATPTGAESVWTYDPAGRRATLTTSGRTLTFERDAAGRELTRTLTGAGAAALTQQYDTRGRLTTQRFAGLRRDYAYRADGHVTAVDDRHFTLDTAGRVTAVEEPRWSERYAYDHAGNQTSATWPERHPGAEARGERTYEGTRITRAGAYRYEYDALGRVTLRRKTRLSRKPETWRYEWNAEDQLAAVITPDGTVWRYTYDPLGRRTAKQRLSPTGEVAEEVLFTWDGTTLCEQTTDARVTLTWTHDGLHPLTQAERVLGTTDDRFFSIVTDLVGTPTHLLDEDGAPAWHTRRTLWGTTSWNRDATTYTPLRFPGQYFDPETGLHHNVFRTYDPATARYLTPDPLGLAPSPNPRAYVPNPYTWSDPLGLAAYEIGKRDAASQKGNVSLVADKIAAHASQRSIAGVHPDDVAEYIEDTMRATPGIRMRNTPSGTPRWAWWDDPTQTMIIREGDNGTFMQPSRGYDYFLEQINGD</sequence>
<dbReference type="Pfam" id="PF25023">
    <property type="entry name" value="TEN_YD-shell"/>
    <property type="match status" value="1"/>
</dbReference>
<protein>
    <submittedName>
        <fullName evidence="5">Type IV secretion protein Rhs</fullName>
    </submittedName>
</protein>
<dbReference type="Proteomes" id="UP000812013">
    <property type="component" value="Unassembled WGS sequence"/>
</dbReference>
<reference evidence="5 6" key="1">
    <citation type="submission" date="2019-12" db="EMBL/GenBank/DDBJ databases">
        <title>Genome sequence of Streptomyces bambusae.</title>
        <authorList>
            <person name="Bansal K."/>
            <person name="Choksket S."/>
            <person name="Korpole S."/>
            <person name="Patil P.B."/>
        </authorList>
    </citation>
    <scope>NUCLEOTIDE SEQUENCE [LARGE SCALE GENOMIC DNA]</scope>
    <source>
        <strain evidence="5 6">SK60</strain>
    </source>
</reference>
<evidence type="ECO:0000313" key="5">
    <source>
        <dbReference type="EMBL" id="MBW5480872.1"/>
    </source>
</evidence>
<dbReference type="NCBIfam" id="TIGR01643">
    <property type="entry name" value="YD_repeat_2x"/>
    <property type="match status" value="15"/>
</dbReference>
<organism evidence="5 6">
    <name type="scientific">Streptomyces bambusae</name>
    <dbReference type="NCBI Taxonomy" id="1550616"/>
    <lineage>
        <taxon>Bacteria</taxon>
        <taxon>Bacillati</taxon>
        <taxon>Actinomycetota</taxon>
        <taxon>Actinomycetes</taxon>
        <taxon>Kitasatosporales</taxon>
        <taxon>Streptomycetaceae</taxon>
        <taxon>Streptomyces</taxon>
    </lineage>
</organism>
<dbReference type="InterPro" id="IPR031325">
    <property type="entry name" value="RHS_repeat"/>
</dbReference>
<evidence type="ECO:0000259" key="3">
    <source>
        <dbReference type="Pfam" id="PF20148"/>
    </source>
</evidence>
<dbReference type="Pfam" id="PF20148">
    <property type="entry name" value="DUF6531"/>
    <property type="match status" value="1"/>
</dbReference>
<dbReference type="NCBIfam" id="TIGR03696">
    <property type="entry name" value="Rhs_assc_core"/>
    <property type="match status" value="1"/>
</dbReference>
<dbReference type="Pfam" id="PF05593">
    <property type="entry name" value="RHS_repeat"/>
    <property type="match status" value="7"/>
</dbReference>
<feature type="compositionally biased region" description="Basic and acidic residues" evidence="2">
    <location>
        <begin position="80"/>
        <end position="92"/>
    </location>
</feature>
<accession>A0ABS6YZI0</accession>
<dbReference type="Gene3D" id="2.180.10.10">
    <property type="entry name" value="RHS repeat-associated core"/>
    <property type="match status" value="3"/>
</dbReference>
<feature type="region of interest" description="Disordered" evidence="2">
    <location>
        <begin position="80"/>
        <end position="101"/>
    </location>
</feature>
<comment type="caution">
    <text evidence="5">The sequence shown here is derived from an EMBL/GenBank/DDBJ whole genome shotgun (WGS) entry which is preliminary data.</text>
</comment>
<dbReference type="PANTHER" id="PTHR32305:SF15">
    <property type="entry name" value="PROTEIN RHSA-RELATED"/>
    <property type="match status" value="1"/>
</dbReference>
<dbReference type="PANTHER" id="PTHR32305">
    <property type="match status" value="1"/>
</dbReference>
<feature type="domain" description="Teneurin-like YD-shell" evidence="4">
    <location>
        <begin position="864"/>
        <end position="1066"/>
    </location>
</feature>
<dbReference type="InterPro" id="IPR056823">
    <property type="entry name" value="TEN-like_YD-shell"/>
</dbReference>
<evidence type="ECO:0000259" key="4">
    <source>
        <dbReference type="Pfam" id="PF25023"/>
    </source>
</evidence>
<keyword evidence="6" id="KW-1185">Reference proteome</keyword>
<evidence type="ECO:0000256" key="1">
    <source>
        <dbReference type="ARBA" id="ARBA00022737"/>
    </source>
</evidence>
<dbReference type="InterPro" id="IPR006530">
    <property type="entry name" value="YD"/>
</dbReference>
<proteinExistence type="predicted"/>
<dbReference type="PRINTS" id="PR00394">
    <property type="entry name" value="RHSPROTEIN"/>
</dbReference>
<gene>
    <name evidence="5" type="ORF">GPJ59_02910</name>
</gene>
<evidence type="ECO:0000256" key="2">
    <source>
        <dbReference type="SAM" id="MobiDB-lite"/>
    </source>
</evidence>
<keyword evidence="1" id="KW-0677">Repeat</keyword>
<dbReference type="InterPro" id="IPR022385">
    <property type="entry name" value="Rhs_assc_core"/>
</dbReference>
<name>A0ABS6YZI0_9ACTN</name>
<dbReference type="InterPro" id="IPR050708">
    <property type="entry name" value="T6SS_VgrG/RHS"/>
</dbReference>
<dbReference type="SUPFAM" id="SSF101898">
    <property type="entry name" value="NHL repeat"/>
    <property type="match status" value="1"/>
</dbReference>
<feature type="domain" description="DUF6531" evidence="3">
    <location>
        <begin position="104"/>
        <end position="176"/>
    </location>
</feature>
<evidence type="ECO:0000313" key="6">
    <source>
        <dbReference type="Proteomes" id="UP000812013"/>
    </source>
</evidence>